<dbReference type="GO" id="GO:0005737">
    <property type="term" value="C:cytoplasm"/>
    <property type="evidence" value="ECO:0007669"/>
    <property type="project" value="UniProtKB-SubCell"/>
</dbReference>
<evidence type="ECO:0000256" key="6">
    <source>
        <dbReference type="ARBA" id="ARBA00011738"/>
    </source>
</evidence>
<dbReference type="PANTHER" id="PTHR32315:SF3">
    <property type="entry name" value="ADENINE PHOSPHORIBOSYLTRANSFERASE"/>
    <property type="match status" value="1"/>
</dbReference>
<comment type="catalytic activity">
    <reaction evidence="1 12">
        <text>AMP + diphosphate = 5-phospho-alpha-D-ribose 1-diphosphate + adenine</text>
        <dbReference type="Rhea" id="RHEA:16609"/>
        <dbReference type="ChEBI" id="CHEBI:16708"/>
        <dbReference type="ChEBI" id="CHEBI:33019"/>
        <dbReference type="ChEBI" id="CHEBI:58017"/>
        <dbReference type="ChEBI" id="CHEBI:456215"/>
        <dbReference type="EC" id="2.4.2.7"/>
    </reaction>
</comment>
<evidence type="ECO:0000256" key="3">
    <source>
        <dbReference type="ARBA" id="ARBA00004496"/>
    </source>
</evidence>
<dbReference type="SUPFAM" id="SSF53271">
    <property type="entry name" value="PRTase-like"/>
    <property type="match status" value="1"/>
</dbReference>
<dbReference type="NCBIfam" id="TIGR01090">
    <property type="entry name" value="apt"/>
    <property type="match status" value="1"/>
</dbReference>
<evidence type="ECO:0000256" key="2">
    <source>
        <dbReference type="ARBA" id="ARBA00003968"/>
    </source>
</evidence>
<dbReference type="Gene3D" id="3.40.50.2020">
    <property type="match status" value="1"/>
</dbReference>
<gene>
    <name evidence="12" type="primary">apt</name>
    <name evidence="14" type="ORF">NPRO_15170</name>
</gene>
<dbReference type="GO" id="GO:0006166">
    <property type="term" value="P:purine ribonucleoside salvage"/>
    <property type="evidence" value="ECO:0007669"/>
    <property type="project" value="UniProtKB-UniRule"/>
</dbReference>
<dbReference type="NCBIfam" id="NF002636">
    <property type="entry name" value="PRK02304.1-5"/>
    <property type="match status" value="1"/>
</dbReference>
<comment type="subunit">
    <text evidence="6 12">Homodimer.</text>
</comment>
<evidence type="ECO:0000313" key="15">
    <source>
        <dbReference type="Proteomes" id="UP000662873"/>
    </source>
</evidence>
<evidence type="ECO:0000256" key="11">
    <source>
        <dbReference type="ARBA" id="ARBA00022726"/>
    </source>
</evidence>
<comment type="subcellular location">
    <subcellularLocation>
        <location evidence="3 12">Cytoplasm</location>
    </subcellularLocation>
</comment>
<evidence type="ECO:0000313" key="14">
    <source>
        <dbReference type="EMBL" id="BBO23922.1"/>
    </source>
</evidence>
<keyword evidence="10 12" id="KW-0808">Transferase</keyword>
<evidence type="ECO:0000256" key="1">
    <source>
        <dbReference type="ARBA" id="ARBA00000868"/>
    </source>
</evidence>
<evidence type="ECO:0000256" key="7">
    <source>
        <dbReference type="ARBA" id="ARBA00011893"/>
    </source>
</evidence>
<comment type="pathway">
    <text evidence="4 12">Purine metabolism; AMP biosynthesis via salvage pathway; AMP from adenine: step 1/1.</text>
</comment>
<comment type="similarity">
    <text evidence="5 12">Belongs to the purine/pyrimidine phosphoribosyltransferase family.</text>
</comment>
<dbReference type="FunFam" id="3.40.50.2020:FF:000004">
    <property type="entry name" value="Adenine phosphoribosyltransferase"/>
    <property type="match status" value="1"/>
</dbReference>
<evidence type="ECO:0000259" key="13">
    <source>
        <dbReference type="Pfam" id="PF00156"/>
    </source>
</evidence>
<accession>A0A809RVR7</accession>
<organism evidence="14 15">
    <name type="scientific">Candidatus Nitrosymbiomonas proteolyticus</name>
    <dbReference type="NCBI Taxonomy" id="2608984"/>
    <lineage>
        <taxon>Bacteria</taxon>
        <taxon>Bacillati</taxon>
        <taxon>Armatimonadota</taxon>
        <taxon>Armatimonadota incertae sedis</taxon>
        <taxon>Candidatus Nitrosymbiomonas</taxon>
    </lineage>
</organism>
<dbReference type="InterPro" id="IPR000836">
    <property type="entry name" value="PRTase_dom"/>
</dbReference>
<dbReference type="EMBL" id="AP021858">
    <property type="protein sequence ID" value="BBO23922.1"/>
    <property type="molecule type" value="Genomic_DNA"/>
</dbReference>
<dbReference type="Proteomes" id="UP000662873">
    <property type="component" value="Chromosome"/>
</dbReference>
<evidence type="ECO:0000256" key="8">
    <source>
        <dbReference type="ARBA" id="ARBA00022490"/>
    </source>
</evidence>
<evidence type="ECO:0000256" key="5">
    <source>
        <dbReference type="ARBA" id="ARBA00008391"/>
    </source>
</evidence>
<dbReference type="GO" id="GO:0002055">
    <property type="term" value="F:adenine binding"/>
    <property type="evidence" value="ECO:0007669"/>
    <property type="project" value="TreeGrafter"/>
</dbReference>
<feature type="domain" description="Phosphoribosyltransferase" evidence="13">
    <location>
        <begin position="30"/>
        <end position="147"/>
    </location>
</feature>
<keyword evidence="8 12" id="KW-0963">Cytoplasm</keyword>
<dbReference type="NCBIfam" id="NF002634">
    <property type="entry name" value="PRK02304.1-3"/>
    <property type="match status" value="1"/>
</dbReference>
<evidence type="ECO:0000256" key="10">
    <source>
        <dbReference type="ARBA" id="ARBA00022679"/>
    </source>
</evidence>
<evidence type="ECO:0000256" key="4">
    <source>
        <dbReference type="ARBA" id="ARBA00004659"/>
    </source>
</evidence>
<keyword evidence="11 12" id="KW-0660">Purine salvage</keyword>
<evidence type="ECO:0000256" key="9">
    <source>
        <dbReference type="ARBA" id="ARBA00022676"/>
    </source>
</evidence>
<dbReference type="InterPro" id="IPR029057">
    <property type="entry name" value="PRTase-like"/>
</dbReference>
<protein>
    <recommendedName>
        <fullName evidence="7 12">Adenine phosphoribosyltransferase</fullName>
        <shortName evidence="12">APRT</shortName>
        <ecNumber evidence="7 12">2.4.2.7</ecNumber>
    </recommendedName>
</protein>
<dbReference type="GO" id="GO:0016208">
    <property type="term" value="F:AMP binding"/>
    <property type="evidence" value="ECO:0007669"/>
    <property type="project" value="TreeGrafter"/>
</dbReference>
<dbReference type="InterPro" id="IPR050054">
    <property type="entry name" value="UPRTase/APRTase"/>
</dbReference>
<proteinExistence type="inferred from homology"/>
<dbReference type="GO" id="GO:0044209">
    <property type="term" value="P:AMP salvage"/>
    <property type="evidence" value="ECO:0007669"/>
    <property type="project" value="UniProtKB-UniRule"/>
</dbReference>
<dbReference type="GO" id="GO:0006168">
    <property type="term" value="P:adenine salvage"/>
    <property type="evidence" value="ECO:0007669"/>
    <property type="project" value="InterPro"/>
</dbReference>
<name>A0A809RVR7_9BACT</name>
<comment type="function">
    <text evidence="2 12">Catalyzes a salvage reaction resulting in the formation of AMP, that is energically less costly than de novo synthesis.</text>
</comment>
<reference evidence="14" key="1">
    <citation type="journal article" name="DNA Res.">
        <title>The physiological potential of anammox bacteria as revealed by their core genome structure.</title>
        <authorList>
            <person name="Okubo T."/>
            <person name="Toyoda A."/>
            <person name="Fukuhara K."/>
            <person name="Uchiyama I."/>
            <person name="Harigaya Y."/>
            <person name="Kuroiwa M."/>
            <person name="Suzuki T."/>
            <person name="Murakami Y."/>
            <person name="Suwa Y."/>
            <person name="Takami H."/>
        </authorList>
    </citation>
    <scope>NUCLEOTIDE SEQUENCE</scope>
    <source>
        <strain evidence="14">317325-2</strain>
    </source>
</reference>
<dbReference type="Pfam" id="PF00156">
    <property type="entry name" value="Pribosyltran"/>
    <property type="match status" value="1"/>
</dbReference>
<dbReference type="UniPathway" id="UPA00588">
    <property type="reaction ID" value="UER00646"/>
</dbReference>
<dbReference type="GO" id="GO:0003999">
    <property type="term" value="F:adenine phosphoribosyltransferase activity"/>
    <property type="evidence" value="ECO:0007669"/>
    <property type="project" value="UniProtKB-UniRule"/>
</dbReference>
<dbReference type="KEGG" id="npy:NPRO_15170"/>
<dbReference type="InterPro" id="IPR005764">
    <property type="entry name" value="Ade_phspho_trans"/>
</dbReference>
<dbReference type="HAMAP" id="MF_00004">
    <property type="entry name" value="Aden_phosphoribosyltr"/>
    <property type="match status" value="1"/>
</dbReference>
<dbReference type="EC" id="2.4.2.7" evidence="7 12"/>
<dbReference type="PANTHER" id="PTHR32315">
    <property type="entry name" value="ADENINE PHOSPHORIBOSYLTRANSFERASE"/>
    <property type="match status" value="1"/>
</dbReference>
<sequence>MPELLAASLIRNVPDFPHRGIQFKDIHPVLQSPAAFAEVVGMLADDARQQEADVIVGIESRGFVFGAPIALELGLPFSMARKLGKLPYDRISEEYALEYATNTVEMHIDAVNPGQRVYIVDDLLATGGTAAAAARLVERLQGKVAGFGFMVELTFLSGRQNLLEYPVYTLLEY</sequence>
<keyword evidence="9 12" id="KW-0328">Glycosyltransferase</keyword>
<dbReference type="CDD" id="cd06223">
    <property type="entry name" value="PRTases_typeI"/>
    <property type="match status" value="1"/>
</dbReference>
<dbReference type="AlphaFoldDB" id="A0A809RVR7"/>
<evidence type="ECO:0000256" key="12">
    <source>
        <dbReference type="HAMAP-Rule" id="MF_00004"/>
    </source>
</evidence>